<dbReference type="InterPro" id="IPR036236">
    <property type="entry name" value="Znf_C2H2_sf"/>
</dbReference>
<dbReference type="Gene3D" id="3.30.160.60">
    <property type="entry name" value="Classic Zinc Finger"/>
    <property type="match status" value="1"/>
</dbReference>
<feature type="compositionally biased region" description="Polar residues" evidence="2">
    <location>
        <begin position="47"/>
        <end position="58"/>
    </location>
</feature>
<dbReference type="GO" id="GO:0008270">
    <property type="term" value="F:zinc ion binding"/>
    <property type="evidence" value="ECO:0007669"/>
    <property type="project" value="UniProtKB-KW"/>
</dbReference>
<dbReference type="PROSITE" id="PS50157">
    <property type="entry name" value="ZINC_FINGER_C2H2_2"/>
    <property type="match status" value="1"/>
</dbReference>
<dbReference type="SUPFAM" id="SSF57667">
    <property type="entry name" value="beta-beta-alpha zinc fingers"/>
    <property type="match status" value="1"/>
</dbReference>
<dbReference type="Proteomes" id="UP001153269">
    <property type="component" value="Unassembled WGS sequence"/>
</dbReference>
<evidence type="ECO:0000313" key="4">
    <source>
        <dbReference type="EMBL" id="CAB1427690.1"/>
    </source>
</evidence>
<gene>
    <name evidence="4" type="ORF">PLEPLA_LOCUS15631</name>
</gene>
<proteinExistence type="predicted"/>
<evidence type="ECO:0000256" key="2">
    <source>
        <dbReference type="SAM" id="MobiDB-lite"/>
    </source>
</evidence>
<comment type="caution">
    <text evidence="4">The sequence shown here is derived from an EMBL/GenBank/DDBJ whole genome shotgun (WGS) entry which is preliminary data.</text>
</comment>
<feature type="compositionally biased region" description="Low complexity" evidence="2">
    <location>
        <begin position="128"/>
        <end position="142"/>
    </location>
</feature>
<feature type="compositionally biased region" description="Low complexity" evidence="2">
    <location>
        <begin position="77"/>
        <end position="91"/>
    </location>
</feature>
<dbReference type="AlphaFoldDB" id="A0A9N7UB60"/>
<feature type="domain" description="C2H2-type" evidence="3">
    <location>
        <begin position="177"/>
        <end position="204"/>
    </location>
</feature>
<accession>A0A9N7UB60</accession>
<organism evidence="4 5">
    <name type="scientific">Pleuronectes platessa</name>
    <name type="common">European plaice</name>
    <dbReference type="NCBI Taxonomy" id="8262"/>
    <lineage>
        <taxon>Eukaryota</taxon>
        <taxon>Metazoa</taxon>
        <taxon>Chordata</taxon>
        <taxon>Craniata</taxon>
        <taxon>Vertebrata</taxon>
        <taxon>Euteleostomi</taxon>
        <taxon>Actinopterygii</taxon>
        <taxon>Neopterygii</taxon>
        <taxon>Teleostei</taxon>
        <taxon>Neoteleostei</taxon>
        <taxon>Acanthomorphata</taxon>
        <taxon>Carangaria</taxon>
        <taxon>Pleuronectiformes</taxon>
        <taxon>Pleuronectoidei</taxon>
        <taxon>Pleuronectidae</taxon>
        <taxon>Pleuronectes</taxon>
    </lineage>
</organism>
<dbReference type="InterPro" id="IPR013087">
    <property type="entry name" value="Znf_C2H2_type"/>
</dbReference>
<keyword evidence="1" id="KW-0863">Zinc-finger</keyword>
<keyword evidence="1" id="KW-0479">Metal-binding</keyword>
<evidence type="ECO:0000259" key="3">
    <source>
        <dbReference type="PROSITE" id="PS50157"/>
    </source>
</evidence>
<sequence>MKPKSPETPDNGVEYIVIEDDTDMESDSEKEEDSSSSESDDEDEPLSKQTAQSAITTNEENRVCNGKLHVGQPSAGSLSSFAKTSPSSFSTSRRRPSRLLVASSASPVRLEKDEALGEPTNQPPACLSAPAETAPAAATSDPDSPPAPTIMAVFENDSQYVALMKRMKTGWRSKVPYSCRQCGAVLRQPSFIISHRYLHRGYRSHRCQCGRAFRHRLHLLRHCVEHAEAMSYICVLFSNFVHNTL</sequence>
<name>A0A9N7UB60_PLEPL</name>
<evidence type="ECO:0000256" key="1">
    <source>
        <dbReference type="PROSITE-ProRule" id="PRU00042"/>
    </source>
</evidence>
<dbReference type="PROSITE" id="PS00028">
    <property type="entry name" value="ZINC_FINGER_C2H2_1"/>
    <property type="match status" value="1"/>
</dbReference>
<reference evidence="4" key="1">
    <citation type="submission" date="2020-03" db="EMBL/GenBank/DDBJ databases">
        <authorList>
            <person name="Weist P."/>
        </authorList>
    </citation>
    <scope>NUCLEOTIDE SEQUENCE</scope>
</reference>
<feature type="compositionally biased region" description="Acidic residues" evidence="2">
    <location>
        <begin position="17"/>
        <end position="44"/>
    </location>
</feature>
<keyword evidence="1" id="KW-0862">Zinc</keyword>
<dbReference type="EMBL" id="CADEAL010000990">
    <property type="protein sequence ID" value="CAB1427690.1"/>
    <property type="molecule type" value="Genomic_DNA"/>
</dbReference>
<keyword evidence="5" id="KW-1185">Reference proteome</keyword>
<protein>
    <recommendedName>
        <fullName evidence="3">C2H2-type domain-containing protein</fullName>
    </recommendedName>
</protein>
<feature type="region of interest" description="Disordered" evidence="2">
    <location>
        <begin position="1"/>
        <end position="145"/>
    </location>
</feature>
<evidence type="ECO:0000313" key="5">
    <source>
        <dbReference type="Proteomes" id="UP001153269"/>
    </source>
</evidence>